<dbReference type="EMBL" id="CP001629">
    <property type="protein sequence ID" value="ACU88471.1"/>
    <property type="molecule type" value="Genomic_DNA"/>
</dbReference>
<evidence type="ECO:0000313" key="1">
    <source>
        <dbReference type="EMBL" id="ACU88471.1"/>
    </source>
</evidence>
<dbReference type="KEGG" id="dba:Dbac_0344"/>
<dbReference type="STRING" id="525897.Dbac_0344"/>
<protein>
    <submittedName>
        <fullName evidence="1">Uncharacterized protein</fullName>
    </submittedName>
</protein>
<proteinExistence type="predicted"/>
<gene>
    <name evidence="1" type="ordered locus">Dbac_0344</name>
</gene>
<keyword evidence="2" id="KW-1185">Reference proteome</keyword>
<evidence type="ECO:0000313" key="2">
    <source>
        <dbReference type="Proteomes" id="UP000002216"/>
    </source>
</evidence>
<sequence length="281" mass="31016">MTESLGWDGLRVDIPANMEPMILDRGFVRIAGPDLPVLDLRFGPEKAPFTPDKDGPRLLKASGIGGARLVPFRAPWTGRLGDDIWAAPSAEARLFVLRSTEKKAVFAALFSAPPPATLLRTIVTSLDWMPPDSWRSWRCYDLRFETPPHAVLGKASFRPGAFKLEFSLGHTTLVFERLAPASVLLAETKLEAWLEKNVLRGHGRELGITSSGSTEARFADPVSPWRRILARLPFNPGQVRGGVRHDEAGNRILILTERGRLIPAPDFERTFSAYATTAIQG</sequence>
<accession>C7LVC9</accession>
<dbReference type="HOGENOM" id="CLU_932926_0_0_7"/>
<name>C7LVC9_DESBD</name>
<dbReference type="OrthoDB" id="5445923at2"/>
<dbReference type="RefSeq" id="WP_012805556.1">
    <property type="nucleotide sequence ID" value="NC_013173.1"/>
</dbReference>
<organism evidence="1 2">
    <name type="scientific">Desulfomicrobium baculatum (strain DSM 4028 / VKM B-1378 / X)</name>
    <name type="common">Desulfovibrio baculatus</name>
    <dbReference type="NCBI Taxonomy" id="525897"/>
    <lineage>
        <taxon>Bacteria</taxon>
        <taxon>Pseudomonadati</taxon>
        <taxon>Thermodesulfobacteriota</taxon>
        <taxon>Desulfovibrionia</taxon>
        <taxon>Desulfovibrionales</taxon>
        <taxon>Desulfomicrobiaceae</taxon>
        <taxon>Desulfomicrobium</taxon>
    </lineage>
</organism>
<reference evidence="1 2" key="1">
    <citation type="journal article" date="2009" name="Stand. Genomic Sci.">
        <title>Complete genome sequence of Desulfomicrobium baculatum type strain (X).</title>
        <authorList>
            <person name="Copeland A."/>
            <person name="Spring S."/>
            <person name="Goker M."/>
            <person name="Schneider S."/>
            <person name="Lapidus A."/>
            <person name="Del Rio T.G."/>
            <person name="Tice H."/>
            <person name="Cheng J.F."/>
            <person name="Chen F."/>
            <person name="Nolan M."/>
            <person name="Bruce D."/>
            <person name="Goodwin L."/>
            <person name="Pitluck S."/>
            <person name="Ivanova N."/>
            <person name="Mavrommatis K."/>
            <person name="Ovchinnikova G."/>
            <person name="Pati A."/>
            <person name="Chen A."/>
            <person name="Palaniappan K."/>
            <person name="Land M."/>
            <person name="Hauser L."/>
            <person name="Chang Y.J."/>
            <person name="Jeffries C.C."/>
            <person name="Meincke L."/>
            <person name="Sims D."/>
            <person name="Brettin T."/>
            <person name="Detter J.C."/>
            <person name="Han C."/>
            <person name="Chain P."/>
            <person name="Bristow J."/>
            <person name="Eisen J.A."/>
            <person name="Markowitz V."/>
            <person name="Hugenholtz P."/>
            <person name="Kyrpides N.C."/>
            <person name="Klenk H.P."/>
            <person name="Lucas S."/>
        </authorList>
    </citation>
    <scope>NUCLEOTIDE SEQUENCE [LARGE SCALE GENOMIC DNA]</scope>
    <source>
        <strain evidence="2">DSM 4028 / VKM B-1378 / X</strain>
    </source>
</reference>
<dbReference type="AlphaFoldDB" id="C7LVC9"/>
<dbReference type="Proteomes" id="UP000002216">
    <property type="component" value="Chromosome"/>
</dbReference>